<sequence length="446" mass="49409">MTVECPLPPTTSTTALTAFRPRCFFTGATMISEPPRASISRRLLIFAFFFDTSSRLYALVEDIGSPSFSGSYEPHLYALALAYLFQVIVEVIWIINGLGQQADANRVAIHDERVVDAEEGVFINNEKPQARQRNTGIHKTSDEAELQEFIPLYVVGCLCQGTWAMSWLSKNYALCRLFLTISAVTQLYAIFAILNGSRNRGLPHRNIAIHLITKSRAAMAMLLLWKTWGTDEKLPSPSPTQQINNLSFLLIFAMSSGPDPTMGLFLAYGLFSLAIGPYSSPRSTTPQSGLSNLRTTGSTVGVAARERGGWHGTFGWTGTVVLIVILLDWTVARRSRWGIRMRSRTSLNNSLSFLSTSPPDYTATDVLSGQPQSEEQQWNEEDYYDEEQESDGEVDEEAEKSPAAVKGQLPPDYLTGNVADKGRQATFMLVVDPPEARHQLRPSNPV</sequence>
<gene>
    <name evidence="3" type="ORF">D9611_011336</name>
</gene>
<feature type="transmembrane region" description="Helical" evidence="2">
    <location>
        <begin position="75"/>
        <end position="96"/>
    </location>
</feature>
<keyword evidence="2" id="KW-0472">Membrane</keyword>
<evidence type="ECO:0000313" key="4">
    <source>
        <dbReference type="Proteomes" id="UP000541558"/>
    </source>
</evidence>
<dbReference type="Proteomes" id="UP000541558">
    <property type="component" value="Unassembled WGS sequence"/>
</dbReference>
<dbReference type="OrthoDB" id="2332199at2759"/>
<comment type="caution">
    <text evidence="3">The sequence shown here is derived from an EMBL/GenBank/DDBJ whole genome shotgun (WGS) entry which is preliminary data.</text>
</comment>
<evidence type="ECO:0000256" key="1">
    <source>
        <dbReference type="SAM" id="MobiDB-lite"/>
    </source>
</evidence>
<keyword evidence="2" id="KW-0812">Transmembrane</keyword>
<dbReference type="EMBL" id="JAACJK010000170">
    <property type="protein sequence ID" value="KAF5320314.1"/>
    <property type="molecule type" value="Genomic_DNA"/>
</dbReference>
<feature type="region of interest" description="Disordered" evidence="1">
    <location>
        <begin position="385"/>
        <end position="418"/>
    </location>
</feature>
<keyword evidence="4" id="KW-1185">Reference proteome</keyword>
<reference evidence="3 4" key="1">
    <citation type="journal article" date="2020" name="ISME J.">
        <title>Uncovering the hidden diversity of litter-decomposition mechanisms in mushroom-forming fungi.</title>
        <authorList>
            <person name="Floudas D."/>
            <person name="Bentzer J."/>
            <person name="Ahren D."/>
            <person name="Johansson T."/>
            <person name="Persson P."/>
            <person name="Tunlid A."/>
        </authorList>
    </citation>
    <scope>NUCLEOTIDE SEQUENCE [LARGE SCALE GENOMIC DNA]</scope>
    <source>
        <strain evidence="3 4">CBS 175.51</strain>
    </source>
</reference>
<organism evidence="3 4">
    <name type="scientific">Ephemerocybe angulata</name>
    <dbReference type="NCBI Taxonomy" id="980116"/>
    <lineage>
        <taxon>Eukaryota</taxon>
        <taxon>Fungi</taxon>
        <taxon>Dikarya</taxon>
        <taxon>Basidiomycota</taxon>
        <taxon>Agaricomycotina</taxon>
        <taxon>Agaricomycetes</taxon>
        <taxon>Agaricomycetidae</taxon>
        <taxon>Agaricales</taxon>
        <taxon>Agaricineae</taxon>
        <taxon>Psathyrellaceae</taxon>
        <taxon>Ephemerocybe</taxon>
    </lineage>
</organism>
<keyword evidence="2" id="KW-1133">Transmembrane helix</keyword>
<name>A0A8H5BBJ5_9AGAR</name>
<feature type="transmembrane region" description="Helical" evidence="2">
    <location>
        <begin position="173"/>
        <end position="195"/>
    </location>
</feature>
<feature type="compositionally biased region" description="Acidic residues" evidence="1">
    <location>
        <begin position="385"/>
        <end position="398"/>
    </location>
</feature>
<feature type="transmembrane region" description="Helical" evidence="2">
    <location>
        <begin position="314"/>
        <end position="332"/>
    </location>
</feature>
<proteinExistence type="predicted"/>
<evidence type="ECO:0000313" key="3">
    <source>
        <dbReference type="EMBL" id="KAF5320314.1"/>
    </source>
</evidence>
<evidence type="ECO:0000256" key="2">
    <source>
        <dbReference type="SAM" id="Phobius"/>
    </source>
</evidence>
<dbReference type="AlphaFoldDB" id="A0A8H5BBJ5"/>
<accession>A0A8H5BBJ5</accession>
<protein>
    <submittedName>
        <fullName evidence="3">Uncharacterized protein</fullName>
    </submittedName>
</protein>